<dbReference type="EMBL" id="CAFAAI010000248">
    <property type="protein sequence ID" value="CAB4807294.1"/>
    <property type="molecule type" value="Genomic_DNA"/>
</dbReference>
<name>A0A6J6YGL1_9ZZZZ</name>
<gene>
    <name evidence="1" type="ORF">UFOPK2992_01348</name>
</gene>
<reference evidence="1" key="1">
    <citation type="submission" date="2020-05" db="EMBL/GenBank/DDBJ databases">
        <authorList>
            <person name="Chiriac C."/>
            <person name="Salcher M."/>
            <person name="Ghai R."/>
            <person name="Kavagutti S V."/>
        </authorList>
    </citation>
    <scope>NUCLEOTIDE SEQUENCE</scope>
</reference>
<sequence>MQCLVRHRRPEVAATDADVDHRTNALTGMPSKRPRAHSMSERCHAIEGFVHIGNHVAHLPSVVGGGDDCVARRSQRHVQYCPILSGVDALTGEHCVAFRGNACGLSNIGEQTHGGCRDTLLREVDAQVGHLHGERLGSQRICRKGVTQRNRRLNARVLKERRPSRRSCDVHGVDVSAAPLALSRLSAATVAISRAWHGRRHRDNCSR</sequence>
<organism evidence="1">
    <name type="scientific">freshwater metagenome</name>
    <dbReference type="NCBI Taxonomy" id="449393"/>
    <lineage>
        <taxon>unclassified sequences</taxon>
        <taxon>metagenomes</taxon>
        <taxon>ecological metagenomes</taxon>
    </lineage>
</organism>
<protein>
    <submittedName>
        <fullName evidence="1">Unannotated protein</fullName>
    </submittedName>
</protein>
<evidence type="ECO:0000313" key="1">
    <source>
        <dbReference type="EMBL" id="CAB4807294.1"/>
    </source>
</evidence>
<accession>A0A6J6YGL1</accession>
<proteinExistence type="predicted"/>
<dbReference type="AlphaFoldDB" id="A0A6J6YGL1"/>